<evidence type="ECO:0000313" key="1">
    <source>
        <dbReference type="EMBL" id="NVK96764.1"/>
    </source>
</evidence>
<comment type="caution">
    <text evidence="1">The sequence shown here is derived from an EMBL/GenBank/DDBJ whole genome shotgun (WGS) entry which is preliminary data.</text>
</comment>
<accession>A0A850LFC9</accession>
<reference evidence="1 2" key="1">
    <citation type="journal article" date="2020" name="Proc. Natl. Acad. Sci. U.S.A.">
        <title>Ecological drivers of bacterial community assembly in synthetic phycospheres.</title>
        <authorList>
            <person name="Fu H."/>
            <person name="Uchimiya M."/>
            <person name="Gore J."/>
            <person name="Moran M.A."/>
        </authorList>
    </citation>
    <scope>NUCLEOTIDE SEQUENCE [LARGE SCALE GENOMIC DNA]</scope>
    <source>
        <strain evidence="1">HF-Din03</strain>
    </source>
</reference>
<name>A0A850LFC9_9RHOB</name>
<dbReference type="AlphaFoldDB" id="A0A850LFC9"/>
<sequence length="281" mass="29693">MRNEMAGEAKGMIGPRLLSGLVLVLGFLGTELVAKGECNEDGGWKMTVSAASGDILNSVSNQREADENTLALAGQHRDLLEAALTAAGQRGASADIFVVTAPAFTDATAGPVSWPPAGAQLASPWLTMSRTGTGRLTLTLFVSDLRVIADGALQARGAAPADYRTGPGWRSMTFSCLAQAAESYVSHVSASQPPESWVAGQECVPPTFAGPMAWLFRSAPQNFFAPFDMTVMKRIEAARGSSTAFYEALYRALIRHGVALLASEAGSGDAWWHDALREVTE</sequence>
<dbReference type="Proteomes" id="UP000565723">
    <property type="component" value="Unassembled WGS sequence"/>
</dbReference>
<proteinExistence type="predicted"/>
<dbReference type="EMBL" id="JABXIY010000020">
    <property type="protein sequence ID" value="NVK96764.1"/>
    <property type="molecule type" value="Genomic_DNA"/>
</dbReference>
<dbReference type="RefSeq" id="WP_044029522.1">
    <property type="nucleotide sequence ID" value="NZ_JABXIY010000020.1"/>
</dbReference>
<protein>
    <submittedName>
        <fullName evidence="1">Uncharacterized protein</fullName>
    </submittedName>
</protein>
<evidence type="ECO:0000313" key="2">
    <source>
        <dbReference type="Proteomes" id="UP000565723"/>
    </source>
</evidence>
<gene>
    <name evidence="1" type="ORF">HW564_07530</name>
</gene>
<organism evidence="1 2">
    <name type="scientific">Ruegeria pomeroyi</name>
    <dbReference type="NCBI Taxonomy" id="89184"/>
    <lineage>
        <taxon>Bacteria</taxon>
        <taxon>Pseudomonadati</taxon>
        <taxon>Pseudomonadota</taxon>
        <taxon>Alphaproteobacteria</taxon>
        <taxon>Rhodobacterales</taxon>
        <taxon>Roseobacteraceae</taxon>
        <taxon>Ruegeria</taxon>
    </lineage>
</organism>